<evidence type="ECO:0000256" key="10">
    <source>
        <dbReference type="SAM" id="Phobius"/>
    </source>
</evidence>
<keyword evidence="4" id="KW-0133">Cell shape</keyword>
<keyword evidence="3 10" id="KW-0812">Transmembrane</keyword>
<name>A0ABW7H392_9BURK</name>
<keyword evidence="12" id="KW-1185">Reference proteome</keyword>
<protein>
    <submittedName>
        <fullName evidence="11">Flippase</fullName>
    </submittedName>
</protein>
<dbReference type="InterPro" id="IPR004268">
    <property type="entry name" value="MurJ"/>
</dbReference>
<comment type="subcellular location">
    <subcellularLocation>
        <location evidence="1">Cell membrane</location>
        <topology evidence="1">Multi-pass membrane protein</topology>
    </subcellularLocation>
</comment>
<keyword evidence="7 10" id="KW-0472">Membrane</keyword>
<evidence type="ECO:0000256" key="4">
    <source>
        <dbReference type="ARBA" id="ARBA00022960"/>
    </source>
</evidence>
<dbReference type="CDD" id="cd13128">
    <property type="entry name" value="MATE_Wzx_like"/>
    <property type="match status" value="1"/>
</dbReference>
<feature type="transmembrane region" description="Helical" evidence="10">
    <location>
        <begin position="78"/>
        <end position="102"/>
    </location>
</feature>
<comment type="function">
    <text evidence="8">Involved in peptidoglycan biosynthesis. Transports lipid-linked peptidoglycan precursors from the inner to the outer leaflet of the cytoplasmic membrane.</text>
</comment>
<feature type="transmembrane region" description="Helical" evidence="10">
    <location>
        <begin position="155"/>
        <end position="174"/>
    </location>
</feature>
<feature type="transmembrane region" description="Helical" evidence="10">
    <location>
        <begin position="12"/>
        <end position="31"/>
    </location>
</feature>
<evidence type="ECO:0000256" key="8">
    <source>
        <dbReference type="ARBA" id="ARBA00060041"/>
    </source>
</evidence>
<feature type="transmembrane region" description="Helical" evidence="10">
    <location>
        <begin position="423"/>
        <end position="440"/>
    </location>
</feature>
<comment type="similarity">
    <text evidence="9">Belongs to the MurJ/MviN family.</text>
</comment>
<dbReference type="PANTHER" id="PTHR30250">
    <property type="entry name" value="PST FAMILY PREDICTED COLANIC ACID TRANSPORTER"/>
    <property type="match status" value="1"/>
</dbReference>
<dbReference type="RefSeq" id="WP_394386964.1">
    <property type="nucleotide sequence ID" value="NZ_JBIGIB010000006.1"/>
</dbReference>
<feature type="transmembrane region" description="Helical" evidence="10">
    <location>
        <begin position="296"/>
        <end position="319"/>
    </location>
</feature>
<evidence type="ECO:0000256" key="9">
    <source>
        <dbReference type="ARBA" id="ARBA00061532"/>
    </source>
</evidence>
<evidence type="ECO:0000256" key="3">
    <source>
        <dbReference type="ARBA" id="ARBA00022692"/>
    </source>
</evidence>
<dbReference type="InterPro" id="IPR050833">
    <property type="entry name" value="Poly_Biosynth_Transport"/>
</dbReference>
<evidence type="ECO:0000313" key="12">
    <source>
        <dbReference type="Proteomes" id="UP001606303"/>
    </source>
</evidence>
<dbReference type="Pfam" id="PF03023">
    <property type="entry name" value="MurJ"/>
    <property type="match status" value="1"/>
</dbReference>
<keyword evidence="6 10" id="KW-1133">Transmembrane helix</keyword>
<sequence length="482" mass="51703">MRLARHSIYNLLGMGLPLLLGVVAMPALVRLLGLERFGWLTLLWGLVSYLSLFDLGLPRVLTQSLAPALERRDWPESGRILGSAAVLVLALGVAVGGVLWLLAPWIAERLAAGAEAQRLMVAFRWMAWALPLSLLTTALRGALEACGAFRSLNLVRLPLGLWTFAGPWAVAEWVGPDLGWIAAALAAGRALALAAHLPLARRALRPVSGLWQWDGARALPMLKAGGWLTVGNLVSPLMGYADRFMLAVLLSGAAAGFYAAPQELVTKLWIIPGAVTGVLLPEFARQRHAGAGGWMLFRRATAAVGLVLLPFTLGLALFARELLGVWLGPEFAEHSGGVLMLFALGIQINGPAHVALTWLHAGGRYRAPAVLQVLQLPLFVLLVWAMATSWGLTGAACAWLIRMVFDTACLLALCSMEQRERPGWPMTLAGAGVAMLFGIALMEPSWVLRLAVWCLAGVGAVGAAWQMTRRGVFRARALEVQS</sequence>
<feature type="transmembrane region" description="Helical" evidence="10">
    <location>
        <begin position="122"/>
        <end position="143"/>
    </location>
</feature>
<organism evidence="11 12">
    <name type="scientific">Pelomonas baiyunensis</name>
    <dbReference type="NCBI Taxonomy" id="3299026"/>
    <lineage>
        <taxon>Bacteria</taxon>
        <taxon>Pseudomonadati</taxon>
        <taxon>Pseudomonadota</taxon>
        <taxon>Betaproteobacteria</taxon>
        <taxon>Burkholderiales</taxon>
        <taxon>Sphaerotilaceae</taxon>
        <taxon>Roseateles</taxon>
    </lineage>
</organism>
<proteinExistence type="inferred from homology"/>
<feature type="transmembrane region" description="Helical" evidence="10">
    <location>
        <begin position="180"/>
        <end position="200"/>
    </location>
</feature>
<feature type="transmembrane region" description="Helical" evidence="10">
    <location>
        <begin position="446"/>
        <end position="465"/>
    </location>
</feature>
<dbReference type="EMBL" id="JBIGIB010000006">
    <property type="protein sequence ID" value="MFG6468703.1"/>
    <property type="molecule type" value="Genomic_DNA"/>
</dbReference>
<accession>A0ABW7H392</accession>
<feature type="transmembrane region" description="Helical" evidence="10">
    <location>
        <begin position="339"/>
        <end position="361"/>
    </location>
</feature>
<evidence type="ECO:0000256" key="7">
    <source>
        <dbReference type="ARBA" id="ARBA00023136"/>
    </source>
</evidence>
<dbReference type="PANTHER" id="PTHR30250:SF26">
    <property type="entry name" value="PSMA PROTEIN"/>
    <property type="match status" value="1"/>
</dbReference>
<gene>
    <name evidence="11" type="ORF">ACG01O_18920</name>
</gene>
<feature type="transmembrane region" description="Helical" evidence="10">
    <location>
        <begin position="373"/>
        <end position="392"/>
    </location>
</feature>
<evidence type="ECO:0000313" key="11">
    <source>
        <dbReference type="EMBL" id="MFG6468703.1"/>
    </source>
</evidence>
<dbReference type="Proteomes" id="UP001606303">
    <property type="component" value="Unassembled WGS sequence"/>
</dbReference>
<evidence type="ECO:0000256" key="5">
    <source>
        <dbReference type="ARBA" id="ARBA00022984"/>
    </source>
</evidence>
<evidence type="ECO:0000256" key="2">
    <source>
        <dbReference type="ARBA" id="ARBA00022475"/>
    </source>
</evidence>
<evidence type="ECO:0000256" key="6">
    <source>
        <dbReference type="ARBA" id="ARBA00022989"/>
    </source>
</evidence>
<keyword evidence="5" id="KW-0573">Peptidoglycan synthesis</keyword>
<reference evidence="11 12" key="1">
    <citation type="submission" date="2024-08" db="EMBL/GenBank/DDBJ databases">
        <authorList>
            <person name="Lu H."/>
        </authorList>
    </citation>
    <scope>NUCLEOTIDE SEQUENCE [LARGE SCALE GENOMIC DNA]</scope>
    <source>
        <strain evidence="11 12">BYS87W</strain>
    </source>
</reference>
<feature type="transmembrane region" description="Helical" evidence="10">
    <location>
        <begin position="37"/>
        <end position="57"/>
    </location>
</feature>
<keyword evidence="2" id="KW-1003">Cell membrane</keyword>
<evidence type="ECO:0000256" key="1">
    <source>
        <dbReference type="ARBA" id="ARBA00004651"/>
    </source>
</evidence>
<comment type="caution">
    <text evidence="11">The sequence shown here is derived from an EMBL/GenBank/DDBJ whole genome shotgun (WGS) entry which is preliminary data.</text>
</comment>